<dbReference type="Gene3D" id="3.55.40.10">
    <property type="entry name" value="minor pseudopilin epsh domain"/>
    <property type="match status" value="1"/>
</dbReference>
<dbReference type="PROSITE" id="PS00409">
    <property type="entry name" value="PROKAR_NTER_METHYL"/>
    <property type="match status" value="1"/>
</dbReference>
<evidence type="ECO:0000256" key="7">
    <source>
        <dbReference type="ARBA" id="ARBA00022989"/>
    </source>
</evidence>
<reference evidence="14" key="1">
    <citation type="journal article" date="2019" name="Int. J. Syst. Evol. Microbiol.">
        <title>The Global Catalogue of Microorganisms (GCM) 10K type strain sequencing project: providing services to taxonomists for standard genome sequencing and annotation.</title>
        <authorList>
            <consortium name="The Broad Institute Genomics Platform"/>
            <consortium name="The Broad Institute Genome Sequencing Center for Infectious Disease"/>
            <person name="Wu L."/>
            <person name="Ma J."/>
        </authorList>
    </citation>
    <scope>NUCLEOTIDE SEQUENCE [LARGE SCALE GENOMIC DNA]</scope>
    <source>
        <strain evidence="14">CCUG 54518</strain>
    </source>
</reference>
<evidence type="ECO:0000256" key="3">
    <source>
        <dbReference type="ARBA" id="ARBA00022475"/>
    </source>
</evidence>
<feature type="transmembrane region" description="Helical" evidence="11">
    <location>
        <begin position="12"/>
        <end position="37"/>
    </location>
</feature>
<evidence type="ECO:0000313" key="13">
    <source>
        <dbReference type="EMBL" id="MFC7433173.1"/>
    </source>
</evidence>
<sequence length="184" mass="20347">MEERKRLSGVTLIEMVVTVSIVAFMSFLAIPSVGLWIDDLRSKALANSLLVDLNLARSEAIRRGHPVVACIAVGSACHPIGRWEQGWLLFADINNNALRDTGEEVIRQTKIESDGWRLWGNGPVRSYVSYHPLGQTRLVNGAFQAGTLTICLPSRPNAMSRRIIINSRGRPRIERVDQAIAGCD</sequence>
<dbReference type="Pfam" id="PF12019">
    <property type="entry name" value="GspH"/>
    <property type="match status" value="1"/>
</dbReference>
<gene>
    <name evidence="13" type="ORF">ACFQNJ_01465</name>
</gene>
<evidence type="ECO:0000256" key="10">
    <source>
        <dbReference type="ARBA" id="ARBA00030775"/>
    </source>
</evidence>
<name>A0ABW2R431_9BURK</name>
<evidence type="ECO:0000256" key="6">
    <source>
        <dbReference type="ARBA" id="ARBA00022692"/>
    </source>
</evidence>
<keyword evidence="5" id="KW-0997">Cell inner membrane</keyword>
<proteinExistence type="inferred from homology"/>
<evidence type="ECO:0000256" key="8">
    <source>
        <dbReference type="ARBA" id="ARBA00023136"/>
    </source>
</evidence>
<evidence type="ECO:0000256" key="2">
    <source>
        <dbReference type="ARBA" id="ARBA00021549"/>
    </source>
</evidence>
<evidence type="ECO:0000313" key="14">
    <source>
        <dbReference type="Proteomes" id="UP001596495"/>
    </source>
</evidence>
<dbReference type="Proteomes" id="UP001596495">
    <property type="component" value="Unassembled WGS sequence"/>
</dbReference>
<evidence type="ECO:0000256" key="11">
    <source>
        <dbReference type="SAM" id="Phobius"/>
    </source>
</evidence>
<keyword evidence="3" id="KW-1003">Cell membrane</keyword>
<keyword evidence="4" id="KW-0488">Methylation</keyword>
<organism evidence="13 14">
    <name type="scientific">Hydrogenophaga bisanensis</name>
    <dbReference type="NCBI Taxonomy" id="439611"/>
    <lineage>
        <taxon>Bacteria</taxon>
        <taxon>Pseudomonadati</taxon>
        <taxon>Pseudomonadota</taxon>
        <taxon>Betaproteobacteria</taxon>
        <taxon>Burkholderiales</taxon>
        <taxon>Comamonadaceae</taxon>
        <taxon>Hydrogenophaga</taxon>
    </lineage>
</organism>
<comment type="similarity">
    <text evidence="9">Belongs to the GSP H family.</text>
</comment>
<evidence type="ECO:0000256" key="1">
    <source>
        <dbReference type="ARBA" id="ARBA00004377"/>
    </source>
</evidence>
<protein>
    <recommendedName>
        <fullName evidence="2">Type II secretion system protein H</fullName>
    </recommendedName>
    <alternativeName>
        <fullName evidence="10">General secretion pathway protein H</fullName>
    </alternativeName>
</protein>
<comment type="caution">
    <text evidence="13">The sequence shown here is derived from an EMBL/GenBank/DDBJ whole genome shotgun (WGS) entry which is preliminary data.</text>
</comment>
<evidence type="ECO:0000259" key="12">
    <source>
        <dbReference type="Pfam" id="PF12019"/>
    </source>
</evidence>
<comment type="subcellular location">
    <subcellularLocation>
        <location evidence="1">Cell inner membrane</location>
        <topology evidence="1">Single-pass membrane protein</topology>
    </subcellularLocation>
</comment>
<evidence type="ECO:0000256" key="9">
    <source>
        <dbReference type="ARBA" id="ARBA00025772"/>
    </source>
</evidence>
<keyword evidence="7 11" id="KW-1133">Transmembrane helix</keyword>
<keyword evidence="6 11" id="KW-0812">Transmembrane</keyword>
<dbReference type="EMBL" id="JBHTBX010000001">
    <property type="protein sequence ID" value="MFC7433173.1"/>
    <property type="molecule type" value="Genomic_DNA"/>
</dbReference>
<keyword evidence="14" id="KW-1185">Reference proteome</keyword>
<dbReference type="InterPro" id="IPR022346">
    <property type="entry name" value="T2SS_GspH"/>
</dbReference>
<feature type="domain" description="General secretion pathway GspH" evidence="12">
    <location>
        <begin position="46"/>
        <end position="169"/>
    </location>
</feature>
<dbReference type="RefSeq" id="WP_382253268.1">
    <property type="nucleotide sequence ID" value="NZ_JBHTBX010000001.1"/>
</dbReference>
<keyword evidence="8 11" id="KW-0472">Membrane</keyword>
<evidence type="ECO:0000256" key="4">
    <source>
        <dbReference type="ARBA" id="ARBA00022481"/>
    </source>
</evidence>
<dbReference type="SUPFAM" id="SSF54523">
    <property type="entry name" value="Pili subunits"/>
    <property type="match status" value="1"/>
</dbReference>
<dbReference type="InterPro" id="IPR012902">
    <property type="entry name" value="N_methyl_site"/>
</dbReference>
<evidence type="ECO:0000256" key="5">
    <source>
        <dbReference type="ARBA" id="ARBA00022519"/>
    </source>
</evidence>
<accession>A0ABW2R431</accession>
<dbReference type="InterPro" id="IPR045584">
    <property type="entry name" value="Pilin-like"/>
</dbReference>